<evidence type="ECO:0000256" key="2">
    <source>
        <dbReference type="ARBA" id="ARBA00022563"/>
    </source>
</evidence>
<dbReference type="InterPro" id="IPR042172">
    <property type="entry name" value="Adenosylhomocyst_ase-like_sf"/>
</dbReference>
<dbReference type="PROSITE" id="PS00739">
    <property type="entry name" value="ADOHCYASE_2"/>
    <property type="match status" value="1"/>
</dbReference>
<evidence type="ECO:0000259" key="7">
    <source>
        <dbReference type="SMART" id="SM00997"/>
    </source>
</evidence>
<dbReference type="Gene3D" id="3.40.50.720">
    <property type="entry name" value="NAD(P)-binding Rossmann-like Domain"/>
    <property type="match status" value="1"/>
</dbReference>
<dbReference type="EMBL" id="JBBKTX010000004">
    <property type="protein sequence ID" value="MFK4751670.1"/>
    <property type="molecule type" value="Genomic_DNA"/>
</dbReference>
<evidence type="ECO:0000256" key="3">
    <source>
        <dbReference type="ARBA" id="ARBA00023027"/>
    </source>
</evidence>
<dbReference type="PANTHER" id="PTHR23420:SF0">
    <property type="entry name" value="ADENOSYLHOMOCYSTEINASE"/>
    <property type="match status" value="1"/>
</dbReference>
<feature type="binding site" evidence="4">
    <location>
        <position position="195"/>
    </location>
    <ligand>
        <name>substrate</name>
    </ligand>
</feature>
<evidence type="ECO:0000313" key="9">
    <source>
        <dbReference type="Proteomes" id="UP001620597"/>
    </source>
</evidence>
<feature type="binding site" evidence="4">
    <location>
        <begin position="225"/>
        <end position="230"/>
    </location>
    <ligand>
        <name>NAD(+)</name>
        <dbReference type="ChEBI" id="CHEBI:57540"/>
    </ligand>
</feature>
<dbReference type="Gene3D" id="3.40.50.1480">
    <property type="entry name" value="Adenosylhomocysteinase-like"/>
    <property type="match status" value="3"/>
</dbReference>
<dbReference type="RefSeq" id="WP_416205070.1">
    <property type="nucleotide sequence ID" value="NZ_JBBKTX010000004.1"/>
</dbReference>
<dbReference type="CDD" id="cd00401">
    <property type="entry name" value="SAHH"/>
    <property type="match status" value="1"/>
</dbReference>
<keyword evidence="3 4" id="KW-0520">NAD</keyword>
<proteinExistence type="inferred from homology"/>
<feature type="binding site" evidence="4">
    <location>
        <position position="161"/>
    </location>
    <ligand>
        <name>substrate</name>
    </ligand>
</feature>
<comment type="function">
    <text evidence="4">May play a key role in the regulation of the intracellular concentration of adenosylhomocysteine.</text>
</comment>
<dbReference type="SMART" id="SM00997">
    <property type="entry name" value="AdoHcyase_NAD"/>
    <property type="match status" value="1"/>
</dbReference>
<feature type="binding site" evidence="4">
    <location>
        <position position="248"/>
    </location>
    <ligand>
        <name>NAD(+)</name>
        <dbReference type="ChEBI" id="CHEBI:57540"/>
    </ligand>
</feature>
<dbReference type="InterPro" id="IPR020082">
    <property type="entry name" value="S-Ado-L-homoCys_hydrolase_CS"/>
</dbReference>
<feature type="domain" description="S-adenosyl-L-homocysteine hydrolase NAD binding" evidence="7">
    <location>
        <begin position="196"/>
        <end position="372"/>
    </location>
</feature>
<keyword evidence="4" id="KW-0963">Cytoplasm</keyword>
<dbReference type="HAMAP" id="MF_00563">
    <property type="entry name" value="AdoHcyase"/>
    <property type="match status" value="1"/>
</dbReference>
<dbReference type="SUPFAM" id="SSF52283">
    <property type="entry name" value="Formate/glycerate dehydrogenase catalytic domain-like"/>
    <property type="match status" value="1"/>
</dbReference>
<gene>
    <name evidence="4 8" type="primary">ahcY</name>
    <name evidence="8" type="ORF">WG929_04515</name>
</gene>
<comment type="similarity">
    <text evidence="1 4 6">Belongs to the adenosylhomocysteinase family.</text>
</comment>
<accession>A0ABW8NFE1</accession>
<keyword evidence="2 4" id="KW-0554">One-carbon metabolism</keyword>
<organism evidence="8 9">
    <name type="scientific">Oceanobacter antarcticus</name>
    <dbReference type="NCBI Taxonomy" id="3133425"/>
    <lineage>
        <taxon>Bacteria</taxon>
        <taxon>Pseudomonadati</taxon>
        <taxon>Pseudomonadota</taxon>
        <taxon>Gammaproteobacteria</taxon>
        <taxon>Oceanospirillales</taxon>
        <taxon>Oceanospirillaceae</taxon>
        <taxon>Oceanobacter</taxon>
    </lineage>
</organism>
<comment type="caution">
    <text evidence="8">The sequence shown here is derived from an EMBL/GenBank/DDBJ whole genome shotgun (WGS) entry which is preliminary data.</text>
</comment>
<protein>
    <recommendedName>
        <fullName evidence="4">Adenosylhomocysteinase</fullName>
        <ecNumber evidence="4">3.13.2.1</ecNumber>
    </recommendedName>
    <alternativeName>
        <fullName evidence="4">S-adenosyl-L-homocysteine hydrolase</fullName>
        <shortName evidence="4">AdoHcyase</shortName>
    </alternativeName>
</protein>
<dbReference type="NCBIfam" id="TIGR00936">
    <property type="entry name" value="ahcY"/>
    <property type="match status" value="1"/>
</dbReference>
<dbReference type="PIRSF" id="PIRSF001109">
    <property type="entry name" value="Ad_hcy_hydrolase"/>
    <property type="match status" value="1"/>
</dbReference>
<dbReference type="PROSITE" id="PS00738">
    <property type="entry name" value="ADOHCYASE_1"/>
    <property type="match status" value="1"/>
</dbReference>
<feature type="binding site" evidence="4">
    <location>
        <begin position="318"/>
        <end position="320"/>
    </location>
    <ligand>
        <name>NAD(+)</name>
        <dbReference type="ChEBI" id="CHEBI:57540"/>
    </ligand>
</feature>
<dbReference type="InterPro" id="IPR000043">
    <property type="entry name" value="Adenosylhomocysteinase-like"/>
</dbReference>
<dbReference type="SMART" id="SM00996">
    <property type="entry name" value="AdoHcyase"/>
    <property type="match status" value="1"/>
</dbReference>
<comment type="catalytic activity">
    <reaction evidence="4 5">
        <text>S-adenosyl-L-homocysteine + H2O = L-homocysteine + adenosine</text>
        <dbReference type="Rhea" id="RHEA:21708"/>
        <dbReference type="ChEBI" id="CHEBI:15377"/>
        <dbReference type="ChEBI" id="CHEBI:16335"/>
        <dbReference type="ChEBI" id="CHEBI:57856"/>
        <dbReference type="ChEBI" id="CHEBI:58199"/>
        <dbReference type="EC" id="3.13.2.1"/>
    </reaction>
</comment>
<feature type="binding site" evidence="4">
    <location>
        <position position="136"/>
    </location>
    <ligand>
        <name>substrate</name>
    </ligand>
</feature>
<dbReference type="Proteomes" id="UP001620597">
    <property type="component" value="Unassembled WGS sequence"/>
</dbReference>
<feature type="binding site" evidence="4">
    <location>
        <position position="191"/>
    </location>
    <ligand>
        <name>substrate</name>
    </ligand>
</feature>
<feature type="binding site" evidence="4">
    <location>
        <position position="366"/>
    </location>
    <ligand>
        <name>NAD(+)</name>
        <dbReference type="ChEBI" id="CHEBI:57540"/>
    </ligand>
</feature>
<name>A0ABW8NFE1_9GAMM</name>
<evidence type="ECO:0000256" key="6">
    <source>
        <dbReference type="RuleBase" id="RU004166"/>
    </source>
</evidence>
<sequence length="460" mass="50923">MTQFTDYKVADINLADWGRKEIQIAEGEMPALMALRRKYQESQPLAGAKIMGCIHMTIQTAVLIETLADLGAEVRWSSCNIFSTQDHAAAAIAAAGIPVFAWKGETEEEFLWCIKQTILAKKDGDQVWDANMILDDGGDLTEMVHQDFPHLLDAIHGISEETTTGVHRLLEMMEKGELKVPAINVNDSVTKSKNDNKYGCRHSLNDAIKRGTDHLLSGKKALVIGYGDVGKGSAASLRQEGMIVKISEIDPICAMQACMDGFEVVSPYINGENTGELNGVDGDLLGKTDLIVTTTGNVNVCDKNMLQKLKRSAVVCNIGHFDNEIDTAYMRENWEWDEIKPQVHKVYRDKSTDDHLILLSEGRLVNLGNATGHPSRIMDGSFANQVLAQIYLYERQFAHMMEAEKAESVYVKVLPKKLDEEVAKDMVEGFGGVITKLTATQASYINVKAEGPYKPEAYKY</sequence>
<dbReference type="PANTHER" id="PTHR23420">
    <property type="entry name" value="ADENOSYLHOMOCYSTEINASE"/>
    <property type="match status" value="1"/>
</dbReference>
<dbReference type="InterPro" id="IPR036291">
    <property type="entry name" value="NAD(P)-bd_dom_sf"/>
</dbReference>
<feature type="binding site" evidence="4">
    <location>
        <position position="196"/>
    </location>
    <ligand>
        <name>NAD(+)</name>
        <dbReference type="ChEBI" id="CHEBI:57540"/>
    </ligand>
</feature>
<comment type="pathway">
    <text evidence="4 5">Amino-acid biosynthesis; L-homocysteine biosynthesis; L-homocysteine from S-adenosyl-L-homocysteine: step 1/1.</text>
</comment>
<evidence type="ECO:0000313" key="8">
    <source>
        <dbReference type="EMBL" id="MFK4751670.1"/>
    </source>
</evidence>
<feature type="binding site" evidence="4">
    <location>
        <position position="297"/>
    </location>
    <ligand>
        <name>NAD(+)</name>
        <dbReference type="ChEBI" id="CHEBI:57540"/>
    </ligand>
</feature>
<evidence type="ECO:0000256" key="5">
    <source>
        <dbReference type="RuleBase" id="RU000548"/>
    </source>
</evidence>
<keyword evidence="9" id="KW-1185">Reference proteome</keyword>
<dbReference type="NCBIfam" id="NF004005">
    <property type="entry name" value="PRK05476.2-3"/>
    <property type="match status" value="1"/>
</dbReference>
<dbReference type="EC" id="3.13.2.1" evidence="4"/>
<feature type="binding site" evidence="4">
    <location>
        <position position="57"/>
    </location>
    <ligand>
        <name>substrate</name>
    </ligand>
</feature>
<dbReference type="Pfam" id="PF05221">
    <property type="entry name" value="AdoHcyase"/>
    <property type="match status" value="2"/>
</dbReference>
<feature type="binding site" evidence="4">
    <location>
        <begin position="162"/>
        <end position="164"/>
    </location>
    <ligand>
        <name>NAD(+)</name>
        <dbReference type="ChEBI" id="CHEBI:57540"/>
    </ligand>
</feature>
<dbReference type="SUPFAM" id="SSF51735">
    <property type="entry name" value="NAD(P)-binding Rossmann-fold domains"/>
    <property type="match status" value="1"/>
</dbReference>
<evidence type="ECO:0000256" key="4">
    <source>
        <dbReference type="HAMAP-Rule" id="MF_00563"/>
    </source>
</evidence>
<comment type="cofactor">
    <cofactor evidence="4 5">
        <name>NAD(+)</name>
        <dbReference type="ChEBI" id="CHEBI:57540"/>
    </cofactor>
    <text evidence="4 5">Binds 1 NAD(+) per subunit.</text>
</comment>
<dbReference type="Pfam" id="PF00670">
    <property type="entry name" value="AdoHcyase_NAD"/>
    <property type="match status" value="1"/>
</dbReference>
<keyword evidence="4 5" id="KW-0378">Hydrolase</keyword>
<evidence type="ECO:0000256" key="1">
    <source>
        <dbReference type="ARBA" id="ARBA00007122"/>
    </source>
</evidence>
<reference evidence="8 9" key="1">
    <citation type="submission" date="2024-03" db="EMBL/GenBank/DDBJ databases">
        <title>High-quality draft genome sequence of Oceanobacter sp. wDCs-4.</title>
        <authorList>
            <person name="Dong C."/>
        </authorList>
    </citation>
    <scope>NUCLEOTIDE SEQUENCE [LARGE SCALE GENOMIC DNA]</scope>
    <source>
        <strain evidence="9">wDCs-4</strain>
    </source>
</reference>
<comment type="subcellular location">
    <subcellularLocation>
        <location evidence="4">Cytoplasm</location>
    </subcellularLocation>
</comment>
<dbReference type="InterPro" id="IPR015878">
    <property type="entry name" value="Ado_hCys_hydrolase_NAD-bd"/>
</dbReference>